<evidence type="ECO:0000256" key="8">
    <source>
        <dbReference type="PROSITE-ProRule" id="PRU01145"/>
    </source>
</evidence>
<dbReference type="GO" id="GO:0005730">
    <property type="term" value="C:nucleolus"/>
    <property type="evidence" value="ECO:0007669"/>
    <property type="project" value="UniProtKB-ARBA"/>
</dbReference>
<keyword evidence="7" id="KW-0539">Nucleus</keyword>
<evidence type="ECO:0000256" key="3">
    <source>
        <dbReference type="ARBA" id="ARBA00022737"/>
    </source>
</evidence>
<evidence type="ECO:0000313" key="15">
    <source>
        <dbReference type="RefSeq" id="XP_013405911.1"/>
    </source>
</evidence>
<evidence type="ECO:0000256" key="5">
    <source>
        <dbReference type="ARBA" id="ARBA00022833"/>
    </source>
</evidence>
<keyword evidence="4 8" id="KW-0863">Zinc-finger</keyword>
<dbReference type="GeneID" id="106170563"/>
<dbReference type="FunFam" id="1.10.10.2100:FF:000002">
    <property type="entry name" value="cell growth-regulating nucleolar protein-like"/>
    <property type="match status" value="1"/>
</dbReference>
<gene>
    <name evidence="13 14 15" type="primary">LOC106170563</name>
</gene>
<feature type="compositionally biased region" description="Basic and acidic residues" evidence="9">
    <location>
        <begin position="190"/>
        <end position="199"/>
    </location>
</feature>
<name>A0A1S3J691_LINAN</name>
<evidence type="ECO:0000313" key="14">
    <source>
        <dbReference type="RefSeq" id="XP_013405910.1"/>
    </source>
</evidence>
<keyword evidence="2" id="KW-0479">Metal-binding</keyword>
<dbReference type="InterPro" id="IPR036236">
    <property type="entry name" value="Znf_C2H2_sf"/>
</dbReference>
<feature type="domain" description="Cell growth-regulating nucleolar protein-like winged helix" evidence="11">
    <location>
        <begin position="281"/>
        <end position="351"/>
    </location>
</feature>
<dbReference type="SUPFAM" id="SSF57667">
    <property type="entry name" value="beta-beta-alpha zinc fingers"/>
    <property type="match status" value="2"/>
</dbReference>
<dbReference type="OMA" id="QNWIKNS"/>
<dbReference type="FunFam" id="3.30.1490.490:FF:000001">
    <property type="entry name" value="cell growth-regulating nucleolar protein-like"/>
    <property type="match status" value="1"/>
</dbReference>
<keyword evidence="6" id="KW-0175">Coiled coil</keyword>
<proteinExistence type="predicted"/>
<dbReference type="InterPro" id="IPR058719">
    <property type="entry name" value="WHD_LYAR"/>
</dbReference>
<evidence type="ECO:0000256" key="7">
    <source>
        <dbReference type="ARBA" id="ARBA00023242"/>
    </source>
</evidence>
<feature type="compositionally biased region" description="Polar residues" evidence="9">
    <location>
        <begin position="202"/>
        <end position="223"/>
    </location>
</feature>
<dbReference type="GO" id="GO:0008270">
    <property type="term" value="F:zinc ion binding"/>
    <property type="evidence" value="ECO:0007669"/>
    <property type="project" value="UniProtKB-KW"/>
</dbReference>
<dbReference type="Gene3D" id="1.10.10.2100">
    <property type="match status" value="1"/>
</dbReference>
<feature type="region of interest" description="Disordered" evidence="9">
    <location>
        <begin position="146"/>
        <end position="244"/>
    </location>
</feature>
<feature type="compositionally biased region" description="Basic residues" evidence="9">
    <location>
        <begin position="227"/>
        <end position="237"/>
    </location>
</feature>
<dbReference type="PANTHER" id="PTHR13100">
    <property type="entry name" value="CELL GROWTH-REGULATING NUCLEOLAR PROTEIN LYAR"/>
    <property type="match status" value="1"/>
</dbReference>
<dbReference type="Proteomes" id="UP000085678">
    <property type="component" value="Unplaced"/>
</dbReference>
<keyword evidence="5" id="KW-0862">Zinc</keyword>
<evidence type="ECO:0000313" key="12">
    <source>
        <dbReference type="Proteomes" id="UP000085678"/>
    </source>
</evidence>
<keyword evidence="12" id="KW-1185">Reference proteome</keyword>
<keyword evidence="3" id="KW-0677">Repeat</keyword>
<dbReference type="AlphaFoldDB" id="A0A1S3J691"/>
<dbReference type="InterPro" id="IPR039999">
    <property type="entry name" value="LYAR"/>
</dbReference>
<dbReference type="Pfam" id="PF08790">
    <property type="entry name" value="zf-LYAR"/>
    <property type="match status" value="1"/>
</dbReference>
<sequence>MVFFTCNACGESLKKNQVEKHYMTKCRNCEVLSCVDCGKDFWGEAYQEHVKCISEEEKYSGKNYKPKPGTNKGEVKQEQWTQQVQEAIDKASANPKLRNLLIRMKDYANIPRKQAKFENFVRNSLRVSDNSLIKQVWDILLSEKNKNEKESENGTPKPSEAPSTIVVGTGNGTTQPHEQEQNGKKKKKSAEKERKRGDISDTETNNFGSSDSVNDIECSQNGEFSLGKHKKKKKKKRKQEELDDKFGISENGKSKRMKSCTETENTVKLNDTLETDDLLKKGKFKWEDVICQVLSAATDQELSLKKLRKKVLAEYSSYDNNKPEDRILAKFEKKVRKNPRLKMLQDRVKLVS</sequence>
<dbReference type="RefSeq" id="XP_013405911.1">
    <property type="nucleotide sequence ID" value="XM_013550457.1"/>
</dbReference>
<evidence type="ECO:0000256" key="9">
    <source>
        <dbReference type="SAM" id="MobiDB-lite"/>
    </source>
</evidence>
<evidence type="ECO:0000259" key="10">
    <source>
        <dbReference type="Pfam" id="PF08790"/>
    </source>
</evidence>
<evidence type="ECO:0000256" key="2">
    <source>
        <dbReference type="ARBA" id="ARBA00022723"/>
    </source>
</evidence>
<evidence type="ECO:0000313" key="13">
    <source>
        <dbReference type="RefSeq" id="XP_013405909.1"/>
    </source>
</evidence>
<dbReference type="STRING" id="7574.A0A1S3J691"/>
<dbReference type="Pfam" id="PF25879">
    <property type="entry name" value="WHD_LYAR"/>
    <property type="match status" value="1"/>
</dbReference>
<dbReference type="PANTHER" id="PTHR13100:SF10">
    <property type="entry name" value="CELL GROWTH-REGULATING NUCLEOLAR PROTEIN"/>
    <property type="match status" value="1"/>
</dbReference>
<evidence type="ECO:0000256" key="1">
    <source>
        <dbReference type="ARBA" id="ARBA00004123"/>
    </source>
</evidence>
<dbReference type="GO" id="GO:0000122">
    <property type="term" value="P:negative regulation of transcription by RNA polymerase II"/>
    <property type="evidence" value="ECO:0007669"/>
    <property type="project" value="TreeGrafter"/>
</dbReference>
<organism evidence="12 14">
    <name type="scientific">Lingula anatina</name>
    <name type="common">Brachiopod</name>
    <name type="synonym">Lingula unguis</name>
    <dbReference type="NCBI Taxonomy" id="7574"/>
    <lineage>
        <taxon>Eukaryota</taxon>
        <taxon>Metazoa</taxon>
        <taxon>Spiralia</taxon>
        <taxon>Lophotrochozoa</taxon>
        <taxon>Brachiopoda</taxon>
        <taxon>Linguliformea</taxon>
        <taxon>Lingulata</taxon>
        <taxon>Lingulida</taxon>
        <taxon>Linguloidea</taxon>
        <taxon>Lingulidae</taxon>
        <taxon>Lingula</taxon>
    </lineage>
</organism>
<accession>A0A1S3J691</accession>
<feature type="domain" description="Zinc finger C2H2 LYAR-type" evidence="10">
    <location>
        <begin position="32"/>
        <end position="59"/>
    </location>
</feature>
<evidence type="ECO:0000256" key="6">
    <source>
        <dbReference type="ARBA" id="ARBA00023054"/>
    </source>
</evidence>
<dbReference type="Gene3D" id="3.30.1490.490">
    <property type="match status" value="1"/>
</dbReference>
<comment type="subcellular location">
    <subcellularLocation>
        <location evidence="1">Nucleus</location>
    </subcellularLocation>
</comment>
<dbReference type="InterPro" id="IPR014898">
    <property type="entry name" value="Znf_C2H2_LYAR"/>
</dbReference>
<dbReference type="GO" id="GO:0003677">
    <property type="term" value="F:DNA binding"/>
    <property type="evidence" value="ECO:0007669"/>
    <property type="project" value="InterPro"/>
</dbReference>
<evidence type="ECO:0000259" key="11">
    <source>
        <dbReference type="Pfam" id="PF25879"/>
    </source>
</evidence>
<dbReference type="KEGG" id="lak:106170563"/>
<dbReference type="OrthoDB" id="21474at2759"/>
<dbReference type="RefSeq" id="XP_013405910.1">
    <property type="nucleotide sequence ID" value="XM_013550456.1"/>
</dbReference>
<dbReference type="GO" id="GO:0006364">
    <property type="term" value="P:rRNA processing"/>
    <property type="evidence" value="ECO:0007669"/>
    <property type="project" value="TreeGrafter"/>
</dbReference>
<evidence type="ECO:0000256" key="4">
    <source>
        <dbReference type="ARBA" id="ARBA00022771"/>
    </source>
</evidence>
<dbReference type="PROSITE" id="PS51804">
    <property type="entry name" value="ZF_C2HC_LYAR"/>
    <property type="match status" value="2"/>
</dbReference>
<dbReference type="RefSeq" id="XP_013405909.1">
    <property type="nucleotide sequence ID" value="XM_013550455.1"/>
</dbReference>
<reference evidence="13 14" key="1">
    <citation type="submission" date="2025-04" db="UniProtKB">
        <authorList>
            <consortium name="RefSeq"/>
        </authorList>
    </citation>
    <scope>IDENTIFICATION</scope>
    <source>
        <tissue evidence="13 14">Gonads</tissue>
    </source>
</reference>
<protein>
    <submittedName>
        <fullName evidence="13 14">Cell growth-regulating nucleolar protein</fullName>
    </submittedName>
</protein>